<dbReference type="KEGG" id="lck:HN018_26275"/>
<dbReference type="EMBL" id="CP053711">
    <property type="protein sequence ID" value="QKE93655.1"/>
    <property type="molecule type" value="Genomic_DNA"/>
</dbReference>
<dbReference type="EMBL" id="CP053708">
    <property type="protein sequence ID" value="QKE92274.1"/>
    <property type="molecule type" value="Genomic_DNA"/>
</dbReference>
<gene>
    <name evidence="2" type="ORF">HN018_21545</name>
    <name evidence="3" type="ORF">HN018_25995</name>
    <name evidence="4" type="ORF">HN018_26275</name>
</gene>
<reference evidence="4" key="2">
    <citation type="submission" date="2020-05" db="EMBL/GenBank/DDBJ databases">
        <authorList>
            <person name="Noh H.-J."/>
            <person name="Shin S.C."/>
            <person name="Park Y."/>
            <person name="Choi A."/>
            <person name="Baek K."/>
            <person name="Cho Y."/>
            <person name="Lee Y.M."/>
        </authorList>
    </citation>
    <scope>NUCLEOTIDE SEQUENCE</scope>
    <source>
        <strain evidence="4">PAMC 26569</strain>
        <plasmid evidence="4">unnamed4</plasmid>
    </source>
</reference>
<evidence type="ECO:0000313" key="3">
    <source>
        <dbReference type="EMBL" id="QKE93616.1"/>
    </source>
</evidence>
<evidence type="ECO:0000313" key="2">
    <source>
        <dbReference type="EMBL" id="QKE92274.1"/>
    </source>
</evidence>
<proteinExistence type="predicted"/>
<dbReference type="PANTHER" id="PTHR35004:SF7">
    <property type="entry name" value="INTEGRASE PROTEIN"/>
    <property type="match status" value="1"/>
</dbReference>
<dbReference type="Proteomes" id="UP000500767">
    <property type="component" value="Plasmid unnamed4"/>
</dbReference>
<keyword evidence="4" id="KW-0614">Plasmid</keyword>
<dbReference type="KEGG" id="lck:HN018_21545"/>
<name>A0A6M8HZS3_9PROT</name>
<dbReference type="Proteomes" id="UP000500767">
    <property type="component" value="Chromosome"/>
</dbReference>
<evidence type="ECO:0000313" key="5">
    <source>
        <dbReference type="Proteomes" id="UP000500767"/>
    </source>
</evidence>
<sequence>MELFEQLRQEHEFGVGTIAGVAAKFGVHRRMVRQAIVGAVPPAHRYPARAQPKLGLVMAFIDQVLDEDRRAPRKQRHTARRIYRRILTEFPDAAVAESTVRNHVRSRKRALGLVRRETFVPQSYAVGVEAQVDWYEAWVDLGDERTRVQVFAMRSMASGAAFHRAYLHATQQAFLEAHEHAFDYFGGVFRLLRYDNLASAVRKILRGYRREETVRFVAFRSHWRFQAEFCTPGEGHEKGGIEGEGGYFRRNHLVPVPHVADLDALNALLLTGCRHDEARILDGRTEPVGIAMAAERPHLLARVPEGFDLADVTTPLVDKQGCVMVKTNAYSVPLRAGTRVEARVYPLHVEIWHAGRRVARHERCHSRRQQVLDLEHYLDVLSHKPGAFAGSKPLAQWRAAGRWPACYDELWERLLARHGKQNGTRAMVAVVALGQEFGHDKLRVAVTAAVSLGACDVAAVRYLLTEAALRKGQPCAVDVGELARYDRPMPTMAEYDVLLSAPCAGTA</sequence>
<evidence type="ECO:0000313" key="4">
    <source>
        <dbReference type="EMBL" id="QKE93655.1"/>
    </source>
</evidence>
<keyword evidence="5" id="KW-1185">Reference proteome</keyword>
<dbReference type="InterPro" id="IPR054353">
    <property type="entry name" value="IstA-like_C"/>
</dbReference>
<accession>A0A6M8HZS3</accession>
<reference evidence="4 5" key="1">
    <citation type="journal article" date="2014" name="World J. Microbiol. Biotechnol.">
        <title>Biodiversity and physiological characteristics of Antarctic and Arctic lichens-associated bacteria.</title>
        <authorList>
            <person name="Lee Y.M."/>
            <person name="Kim E.H."/>
            <person name="Lee H.K."/>
            <person name="Hong S.G."/>
        </authorList>
    </citation>
    <scope>NUCLEOTIDE SEQUENCE [LARGE SCALE GENOMIC DNA]</scope>
    <source>
        <strain evidence="4 5">PAMC 26569</strain>
        <plasmid evidence="4">unnamed4</plasmid>
    </source>
</reference>
<dbReference type="EMBL" id="CP053711">
    <property type="protein sequence ID" value="QKE93616.1"/>
    <property type="molecule type" value="Genomic_DNA"/>
</dbReference>
<dbReference type="PANTHER" id="PTHR35004">
    <property type="entry name" value="TRANSPOSASE RV3428C-RELATED"/>
    <property type="match status" value="1"/>
</dbReference>
<dbReference type="KEGG" id="lck:HN018_25995"/>
<protein>
    <submittedName>
        <fullName evidence="4">IS21 family transposase</fullName>
    </submittedName>
</protein>
<geneLocation type="plasmid" evidence="4 5">
    <name>unnamed4</name>
</geneLocation>
<dbReference type="Pfam" id="PF22483">
    <property type="entry name" value="Mu-transpos_C_2"/>
    <property type="match status" value="1"/>
</dbReference>
<feature type="domain" description="Transposase for insertion sequence element IS21-like C-terminal" evidence="1">
    <location>
        <begin position="305"/>
        <end position="373"/>
    </location>
</feature>
<dbReference type="RefSeq" id="WP_172443508.1">
    <property type="nucleotide sequence ID" value="NZ_CP053708.1"/>
</dbReference>
<dbReference type="NCBIfam" id="NF033546">
    <property type="entry name" value="transpos_IS21"/>
    <property type="match status" value="1"/>
</dbReference>
<evidence type="ECO:0000259" key="1">
    <source>
        <dbReference type="Pfam" id="PF22483"/>
    </source>
</evidence>
<dbReference type="AlphaFoldDB" id="A0A6M8HZS3"/>
<organism evidence="4 5">
    <name type="scientific">Lichenicola cladoniae</name>
    <dbReference type="NCBI Taxonomy" id="1484109"/>
    <lineage>
        <taxon>Bacteria</taxon>
        <taxon>Pseudomonadati</taxon>
        <taxon>Pseudomonadota</taxon>
        <taxon>Alphaproteobacteria</taxon>
        <taxon>Acetobacterales</taxon>
        <taxon>Acetobacteraceae</taxon>
        <taxon>Lichenicola</taxon>
    </lineage>
</organism>